<dbReference type="InterPro" id="IPR037523">
    <property type="entry name" value="VOC_core"/>
</dbReference>
<evidence type="ECO:0000313" key="2">
    <source>
        <dbReference type="EMBL" id="AVQ01768.1"/>
    </source>
</evidence>
<keyword evidence="3" id="KW-1185">Reference proteome</keyword>
<dbReference type="SUPFAM" id="SSF54593">
    <property type="entry name" value="Glyoxalase/Bleomycin resistance protein/Dihydroxybiphenyl dioxygenase"/>
    <property type="match status" value="1"/>
</dbReference>
<dbReference type="Gene3D" id="3.30.720.120">
    <property type="match status" value="1"/>
</dbReference>
<dbReference type="Pfam" id="PF00903">
    <property type="entry name" value="Glyoxalase"/>
    <property type="match status" value="1"/>
</dbReference>
<dbReference type="PANTHER" id="PTHR34109">
    <property type="entry name" value="BNAUNNG04460D PROTEIN-RELATED"/>
    <property type="match status" value="1"/>
</dbReference>
<evidence type="ECO:0000259" key="1">
    <source>
        <dbReference type="PROSITE" id="PS51819"/>
    </source>
</evidence>
<organism evidence="2 3">
    <name type="scientific">Caulobacter segnis</name>
    <dbReference type="NCBI Taxonomy" id="88688"/>
    <lineage>
        <taxon>Bacteria</taxon>
        <taxon>Pseudomonadati</taxon>
        <taxon>Pseudomonadota</taxon>
        <taxon>Alphaproteobacteria</taxon>
        <taxon>Caulobacterales</taxon>
        <taxon>Caulobacteraceae</taxon>
        <taxon>Caulobacter</taxon>
    </lineage>
</organism>
<evidence type="ECO:0000313" key="3">
    <source>
        <dbReference type="Proteomes" id="UP000240527"/>
    </source>
</evidence>
<protein>
    <submittedName>
        <fullName evidence="2">Glyoxalase</fullName>
    </submittedName>
</protein>
<gene>
    <name evidence="2" type="ORF">B7G68_07830</name>
</gene>
<dbReference type="PANTHER" id="PTHR34109:SF1">
    <property type="entry name" value="VOC DOMAIN-CONTAINING PROTEIN"/>
    <property type="match status" value="1"/>
</dbReference>
<reference evidence="2 3" key="1">
    <citation type="journal article" date="2015" name="Biotechnol. Bioeng.">
        <title>Genome sequence and phenotypic characterization of Caulobacter segnis.</title>
        <authorList>
            <person name="Patel S."/>
            <person name="Fletcher B."/>
            <person name="Scott D.C."/>
            <person name="Ely B."/>
        </authorList>
    </citation>
    <scope>NUCLEOTIDE SEQUENCE [LARGE SCALE GENOMIC DNA]</scope>
    <source>
        <strain evidence="2 3">TK0059</strain>
    </source>
</reference>
<dbReference type="Proteomes" id="UP000240527">
    <property type="component" value="Chromosome"/>
</dbReference>
<dbReference type="RefSeq" id="WP_013078671.1">
    <property type="nucleotide sequence ID" value="NZ_CP027850.1"/>
</dbReference>
<dbReference type="EMBL" id="CP027850">
    <property type="protein sequence ID" value="AVQ01768.1"/>
    <property type="molecule type" value="Genomic_DNA"/>
</dbReference>
<accession>A0ABM6TF52</accession>
<feature type="domain" description="VOC" evidence="1">
    <location>
        <begin position="3"/>
        <end position="128"/>
    </location>
</feature>
<dbReference type="Gene3D" id="3.30.720.110">
    <property type="match status" value="1"/>
</dbReference>
<dbReference type="InterPro" id="IPR029068">
    <property type="entry name" value="Glyas_Bleomycin-R_OHBP_Dase"/>
</dbReference>
<proteinExistence type="predicted"/>
<name>A0ABM6TF52_9CAUL</name>
<sequence>MPRPGLISALAYDDPKAAVAWLEKAFGFEVALLVEDDEGRLAHCEMTYGESTIMIGSPWHERIASPGMVGGKTTQTVHIQLGADVDAHCARARAAGAEIFAEPEDQFYGDRTYRCYDLEGHIWTVSAPVEAVSIAEMEARSGHKITTPSA</sequence>
<dbReference type="PROSITE" id="PS51819">
    <property type="entry name" value="VOC"/>
    <property type="match status" value="1"/>
</dbReference>
<dbReference type="InterPro" id="IPR004360">
    <property type="entry name" value="Glyas_Fos-R_dOase_dom"/>
</dbReference>